<dbReference type="InParanoid" id="A0A1Y2DNV4"/>
<feature type="transmembrane region" description="Helical" evidence="6">
    <location>
        <begin position="12"/>
        <end position="40"/>
    </location>
</feature>
<dbReference type="GeneID" id="63777061"/>
<dbReference type="OrthoDB" id="5954308at2759"/>
<feature type="transmembrane region" description="Helical" evidence="6">
    <location>
        <begin position="61"/>
        <end position="82"/>
    </location>
</feature>
<evidence type="ECO:0000313" key="8">
    <source>
        <dbReference type="Proteomes" id="UP000193689"/>
    </source>
</evidence>
<dbReference type="PANTHER" id="PTHR35042">
    <property type="entry name" value="ANTHRONE OXYGENASE ENCC"/>
    <property type="match status" value="1"/>
</dbReference>
<comment type="similarity">
    <text evidence="5">Belongs to the anthrone oxygenase family.</text>
</comment>
<keyword evidence="2 6" id="KW-0812">Transmembrane</keyword>
<protein>
    <recommendedName>
        <fullName evidence="9">DUF1772-domain-containing protein</fullName>
    </recommendedName>
</protein>
<comment type="caution">
    <text evidence="7">The sequence shown here is derived from an EMBL/GenBank/DDBJ whole genome shotgun (WGS) entry which is preliminary data.</text>
</comment>
<dbReference type="RefSeq" id="XP_040713179.1">
    <property type="nucleotide sequence ID" value="XM_040860849.1"/>
</dbReference>
<feature type="transmembrane region" description="Helical" evidence="6">
    <location>
        <begin position="94"/>
        <end position="116"/>
    </location>
</feature>
<reference evidence="7 8" key="1">
    <citation type="submission" date="2016-07" db="EMBL/GenBank/DDBJ databases">
        <title>Pervasive Adenine N6-methylation of Active Genes in Fungi.</title>
        <authorList>
            <consortium name="DOE Joint Genome Institute"/>
            <person name="Mondo S.J."/>
            <person name="Dannebaum R.O."/>
            <person name="Kuo R.C."/>
            <person name="Labutti K."/>
            <person name="Haridas S."/>
            <person name="Kuo A."/>
            <person name="Salamov A."/>
            <person name="Ahrendt S.R."/>
            <person name="Lipzen A."/>
            <person name="Sullivan W."/>
            <person name="Andreopoulos W.B."/>
            <person name="Clum A."/>
            <person name="Lindquist E."/>
            <person name="Daum C."/>
            <person name="Ramamoorthy G.K."/>
            <person name="Gryganskyi A."/>
            <person name="Culley D."/>
            <person name="Magnuson J.K."/>
            <person name="James T.Y."/>
            <person name="O'Malley M.A."/>
            <person name="Stajich J.E."/>
            <person name="Spatafora J.W."/>
            <person name="Visel A."/>
            <person name="Grigoriev I.V."/>
        </authorList>
    </citation>
    <scope>NUCLEOTIDE SEQUENCE [LARGE SCALE GENOMIC DNA]</scope>
    <source>
        <strain evidence="7 8">CBS 129021</strain>
    </source>
</reference>
<organism evidence="7 8">
    <name type="scientific">Pseudomassariella vexata</name>
    <dbReference type="NCBI Taxonomy" id="1141098"/>
    <lineage>
        <taxon>Eukaryota</taxon>
        <taxon>Fungi</taxon>
        <taxon>Dikarya</taxon>
        <taxon>Ascomycota</taxon>
        <taxon>Pezizomycotina</taxon>
        <taxon>Sordariomycetes</taxon>
        <taxon>Xylariomycetidae</taxon>
        <taxon>Amphisphaeriales</taxon>
        <taxon>Pseudomassariaceae</taxon>
        <taxon>Pseudomassariella</taxon>
    </lineage>
</organism>
<gene>
    <name evidence="7" type="ORF">BCR38DRAFT_442987</name>
</gene>
<evidence type="ECO:0000256" key="1">
    <source>
        <dbReference type="ARBA" id="ARBA00004141"/>
    </source>
</evidence>
<evidence type="ECO:0000256" key="5">
    <source>
        <dbReference type="ARBA" id="ARBA00034313"/>
    </source>
</evidence>
<proteinExistence type="inferred from homology"/>
<sequence length="182" mass="19778">MPLPLTMTTSDVLRFISILASAIHTGSQFSLSFVSGAALLASPTADEATVLAQFRVIFRRGFVLCPPFAAIATLANLGNAFISWRSNDDGASMALRFLLAGLCTASLIPFTLLFVVCSEGLLLEKAAERLGEGKRKTPSSAARTRDLIKEWARLNYLRTLFPLIGALVSYSARYETINKCRN</sequence>
<comment type="subcellular location">
    <subcellularLocation>
        <location evidence="1">Membrane</location>
        <topology evidence="1">Multi-pass membrane protein</topology>
    </subcellularLocation>
</comment>
<evidence type="ECO:0000313" key="7">
    <source>
        <dbReference type="EMBL" id="ORY60952.1"/>
    </source>
</evidence>
<keyword evidence="3 6" id="KW-1133">Transmembrane helix</keyword>
<evidence type="ECO:0000256" key="3">
    <source>
        <dbReference type="ARBA" id="ARBA00022989"/>
    </source>
</evidence>
<dbReference type="EMBL" id="MCFJ01000011">
    <property type="protein sequence ID" value="ORY60952.1"/>
    <property type="molecule type" value="Genomic_DNA"/>
</dbReference>
<dbReference type="AlphaFoldDB" id="A0A1Y2DNV4"/>
<name>A0A1Y2DNV4_9PEZI</name>
<dbReference type="GO" id="GO:0016020">
    <property type="term" value="C:membrane"/>
    <property type="evidence" value="ECO:0007669"/>
    <property type="project" value="UniProtKB-SubCell"/>
</dbReference>
<dbReference type="PANTHER" id="PTHR35042:SF1">
    <property type="entry name" value="DUF1772-DOMAIN-CONTAINING PROTEIN"/>
    <property type="match status" value="1"/>
</dbReference>
<keyword evidence="4 6" id="KW-0472">Membrane</keyword>
<accession>A0A1Y2DNV4</accession>
<evidence type="ECO:0000256" key="4">
    <source>
        <dbReference type="ARBA" id="ARBA00023136"/>
    </source>
</evidence>
<dbReference type="Pfam" id="PF08592">
    <property type="entry name" value="Anthrone_oxy"/>
    <property type="match status" value="1"/>
</dbReference>
<evidence type="ECO:0000256" key="6">
    <source>
        <dbReference type="SAM" id="Phobius"/>
    </source>
</evidence>
<evidence type="ECO:0000256" key="2">
    <source>
        <dbReference type="ARBA" id="ARBA00022692"/>
    </source>
</evidence>
<keyword evidence="8" id="KW-1185">Reference proteome</keyword>
<dbReference type="InterPro" id="IPR013901">
    <property type="entry name" value="Anthrone_oxy"/>
</dbReference>
<dbReference type="Proteomes" id="UP000193689">
    <property type="component" value="Unassembled WGS sequence"/>
</dbReference>
<evidence type="ECO:0008006" key="9">
    <source>
        <dbReference type="Google" id="ProtNLM"/>
    </source>
</evidence>